<dbReference type="RefSeq" id="WP_183376649.1">
    <property type="nucleotide sequence ID" value="NZ_JACHHD010000018.1"/>
</dbReference>
<dbReference type="InterPro" id="IPR003838">
    <property type="entry name" value="ABC3_permease_C"/>
</dbReference>
<evidence type="ECO:0000256" key="11">
    <source>
        <dbReference type="SAM" id="Phobius"/>
    </source>
</evidence>
<keyword evidence="8 10" id="KW-0472">Membrane</keyword>
<feature type="transmembrane region" description="Helical" evidence="11">
    <location>
        <begin position="268"/>
        <end position="292"/>
    </location>
</feature>
<evidence type="ECO:0000259" key="12">
    <source>
        <dbReference type="Pfam" id="PF02687"/>
    </source>
</evidence>
<dbReference type="PROSITE" id="PS51257">
    <property type="entry name" value="PROKAR_LIPOPROTEIN"/>
    <property type="match status" value="1"/>
</dbReference>
<evidence type="ECO:0000256" key="8">
    <source>
        <dbReference type="ARBA" id="ARBA00023136"/>
    </source>
</evidence>
<evidence type="ECO:0000259" key="13">
    <source>
        <dbReference type="Pfam" id="PF18075"/>
    </source>
</evidence>
<feature type="transmembrane region" description="Helical" evidence="11">
    <location>
        <begin position="226"/>
        <end position="248"/>
    </location>
</feature>
<dbReference type="AlphaFoldDB" id="A0A7W8D4V9"/>
<dbReference type="GO" id="GO:0005886">
    <property type="term" value="C:plasma membrane"/>
    <property type="evidence" value="ECO:0007669"/>
    <property type="project" value="UniProtKB-SubCell"/>
</dbReference>
<dbReference type="Proteomes" id="UP000521313">
    <property type="component" value="Unassembled WGS sequence"/>
</dbReference>
<evidence type="ECO:0000313" key="15">
    <source>
        <dbReference type="Proteomes" id="UP000521313"/>
    </source>
</evidence>
<comment type="caution">
    <text evidence="14">The sequence shown here is derived from an EMBL/GenBank/DDBJ whole genome shotgun (WGS) entry which is preliminary data.</text>
</comment>
<feature type="domain" description="ABC3 transporter permease C-terminal" evidence="12">
    <location>
        <begin position="176"/>
        <end position="296"/>
    </location>
</feature>
<evidence type="ECO:0000313" key="14">
    <source>
        <dbReference type="EMBL" id="MBB5185570.1"/>
    </source>
</evidence>
<dbReference type="Gene3D" id="3.30.70.3040">
    <property type="match status" value="1"/>
</dbReference>
<reference evidence="14 15" key="1">
    <citation type="submission" date="2020-08" db="EMBL/GenBank/DDBJ databases">
        <title>Genomic Encyclopedia of Type Strains, Phase IV (KMG-IV): sequencing the most valuable type-strain genomes for metagenomic binning, comparative biology and taxonomic classification.</title>
        <authorList>
            <person name="Goeker M."/>
        </authorList>
    </citation>
    <scope>NUCLEOTIDE SEQUENCE [LARGE SCALE GENOMIC DNA]</scope>
    <source>
        <strain evidence="14 15">DSM 26963</strain>
    </source>
</reference>
<keyword evidence="6 11" id="KW-0812">Transmembrane</keyword>
<feature type="domain" description="FtsX extracellular" evidence="13">
    <location>
        <begin position="62"/>
        <end position="153"/>
    </location>
</feature>
<feature type="transmembrane region" description="Helical" evidence="11">
    <location>
        <begin position="173"/>
        <end position="190"/>
    </location>
</feature>
<keyword evidence="9 10" id="KW-0131">Cell cycle</keyword>
<evidence type="ECO:0000256" key="10">
    <source>
        <dbReference type="PIRNR" id="PIRNR003097"/>
    </source>
</evidence>
<evidence type="ECO:0000256" key="3">
    <source>
        <dbReference type="ARBA" id="ARBA00021907"/>
    </source>
</evidence>
<evidence type="ECO:0000256" key="6">
    <source>
        <dbReference type="ARBA" id="ARBA00022692"/>
    </source>
</evidence>
<comment type="subcellular location">
    <subcellularLocation>
        <location evidence="1">Cell membrane</location>
        <topology evidence="1">Multi-pass membrane protein</topology>
    </subcellularLocation>
</comment>
<dbReference type="InterPro" id="IPR058204">
    <property type="entry name" value="FtsX_firmicutes-type"/>
</dbReference>
<feature type="transmembrane region" description="Helical" evidence="11">
    <location>
        <begin position="23"/>
        <end position="46"/>
    </location>
</feature>
<dbReference type="EMBL" id="JACHHD010000018">
    <property type="protein sequence ID" value="MBB5185570.1"/>
    <property type="molecule type" value="Genomic_DNA"/>
</dbReference>
<gene>
    <name evidence="14" type="ORF">HNQ43_001642</name>
</gene>
<dbReference type="Pfam" id="PF02687">
    <property type="entry name" value="FtsX"/>
    <property type="match status" value="1"/>
</dbReference>
<evidence type="ECO:0000256" key="5">
    <source>
        <dbReference type="ARBA" id="ARBA00022618"/>
    </source>
</evidence>
<keyword evidence="5 10" id="KW-0132">Cell division</keyword>
<dbReference type="InterPro" id="IPR040690">
    <property type="entry name" value="FtsX_ECD"/>
</dbReference>
<dbReference type="InterPro" id="IPR004513">
    <property type="entry name" value="FtsX"/>
</dbReference>
<dbReference type="NCBIfam" id="NF038347">
    <property type="entry name" value="FtsX_Gpos"/>
    <property type="match status" value="1"/>
</dbReference>
<dbReference type="GO" id="GO:0051301">
    <property type="term" value="P:cell division"/>
    <property type="evidence" value="ECO:0007669"/>
    <property type="project" value="UniProtKB-KW"/>
</dbReference>
<proteinExistence type="inferred from homology"/>
<protein>
    <recommendedName>
        <fullName evidence="3 10">Cell division protein FtsX</fullName>
    </recommendedName>
</protein>
<keyword evidence="4 10" id="KW-1003">Cell membrane</keyword>
<evidence type="ECO:0000256" key="7">
    <source>
        <dbReference type="ARBA" id="ARBA00022989"/>
    </source>
</evidence>
<dbReference type="PANTHER" id="PTHR47755:SF1">
    <property type="entry name" value="CELL DIVISION PROTEIN FTSX"/>
    <property type="match status" value="1"/>
</dbReference>
<evidence type="ECO:0000256" key="9">
    <source>
        <dbReference type="ARBA" id="ARBA00023306"/>
    </source>
</evidence>
<accession>A0A7W8D4V9</accession>
<name>A0A7W8D4V9_9FIRM</name>
<evidence type="ECO:0000256" key="2">
    <source>
        <dbReference type="ARBA" id="ARBA00007379"/>
    </source>
</evidence>
<evidence type="ECO:0000256" key="4">
    <source>
        <dbReference type="ARBA" id="ARBA00022475"/>
    </source>
</evidence>
<keyword evidence="7 11" id="KW-1133">Transmembrane helix</keyword>
<sequence>MKRWLSLLFYEFKYAFLGILKHLLLTISAISCMIVSLFLIGLFLLIGLHVDHFATNVQHDMSIHVVLDQEVDDQETIQQIEKEIDSVSNVDSIEFSDKDQELELMIQEKGEAFSLYRGEDNPLSHAFFVTVKDSSKIDQTANKIEELEGVSSVAYGGSSVRDLIDLMDVARKVGYALAVLLLILSLYLIYNTIKTTIYSRQEEIAIMRQVGASNAFIRIPFEIQGVLIGGIGALFPCLLLAFGYPKIYEQMNGVLFSHLFSLIEPTQVFWMVGICVVISGLLIGILASLLAVGKTLRGNR</sequence>
<dbReference type="PANTHER" id="PTHR47755">
    <property type="entry name" value="CELL DIVISION PROTEIN FTSX"/>
    <property type="match status" value="1"/>
</dbReference>
<comment type="function">
    <text evidence="10">Part of the ABC transporter FtsEX involved in asymmetric cellular division facilitating the initiation of sporulation.</text>
</comment>
<comment type="similarity">
    <text evidence="2 10">Belongs to the ABC-4 integral membrane protein family. FtsX subfamily.</text>
</comment>
<dbReference type="Pfam" id="PF18075">
    <property type="entry name" value="FtsX_ECD"/>
    <property type="match status" value="1"/>
</dbReference>
<evidence type="ECO:0000256" key="1">
    <source>
        <dbReference type="ARBA" id="ARBA00004651"/>
    </source>
</evidence>
<dbReference type="PIRSF" id="PIRSF003097">
    <property type="entry name" value="FtsX"/>
    <property type="match status" value="1"/>
</dbReference>
<organism evidence="14 15">
    <name type="scientific">Faecalicoccus acidiformans</name>
    <dbReference type="NCBI Taxonomy" id="915173"/>
    <lineage>
        <taxon>Bacteria</taxon>
        <taxon>Bacillati</taxon>
        <taxon>Bacillota</taxon>
        <taxon>Erysipelotrichia</taxon>
        <taxon>Erysipelotrichales</taxon>
        <taxon>Erysipelotrichaceae</taxon>
        <taxon>Faecalicoccus</taxon>
    </lineage>
</organism>